<dbReference type="AlphaFoldDB" id="A0A7M2WWI5"/>
<sequence length="68" mass="7373">MKSFRVLTLIVCTACAFNSVGCVRGMTYKMAMPESMTIGTLRADQAKLDSALANQTPQTPQRFAAAEQ</sequence>
<name>A0A7M2WWI5_9BACT</name>
<accession>A0A7M2WWI5</accession>
<evidence type="ECO:0000313" key="1">
    <source>
        <dbReference type="EMBL" id="QOV89684.1"/>
    </source>
</evidence>
<reference evidence="1 2" key="1">
    <citation type="submission" date="2020-10" db="EMBL/GenBank/DDBJ databases">
        <title>Wide distribution of Phycisphaera-like planctomycetes from WD2101 soil group in peatlands and genome analysis of the first cultivated representative.</title>
        <authorList>
            <person name="Dedysh S.N."/>
            <person name="Beletsky A.V."/>
            <person name="Ivanova A."/>
            <person name="Kulichevskaya I.S."/>
            <person name="Suzina N.E."/>
            <person name="Philippov D.A."/>
            <person name="Rakitin A.L."/>
            <person name="Mardanov A.V."/>
            <person name="Ravin N.V."/>
        </authorList>
    </citation>
    <scope>NUCLEOTIDE SEQUENCE [LARGE SCALE GENOMIC DNA]</scope>
    <source>
        <strain evidence="1 2">M1803</strain>
    </source>
</reference>
<proteinExistence type="predicted"/>
<protein>
    <submittedName>
        <fullName evidence="1">Uncharacterized protein</fullName>
    </submittedName>
</protein>
<evidence type="ECO:0000313" key="2">
    <source>
        <dbReference type="Proteomes" id="UP000593765"/>
    </source>
</evidence>
<dbReference type="KEGG" id="hbs:IPV69_26435"/>
<dbReference type="EMBL" id="CP063458">
    <property type="protein sequence ID" value="QOV89684.1"/>
    <property type="molecule type" value="Genomic_DNA"/>
</dbReference>
<organism evidence="1 2">
    <name type="scientific">Humisphaera borealis</name>
    <dbReference type="NCBI Taxonomy" id="2807512"/>
    <lineage>
        <taxon>Bacteria</taxon>
        <taxon>Pseudomonadati</taxon>
        <taxon>Planctomycetota</taxon>
        <taxon>Phycisphaerae</taxon>
        <taxon>Tepidisphaerales</taxon>
        <taxon>Tepidisphaeraceae</taxon>
        <taxon>Humisphaera</taxon>
    </lineage>
</organism>
<gene>
    <name evidence="1" type="ORF">IPV69_26435</name>
</gene>
<dbReference type="Proteomes" id="UP000593765">
    <property type="component" value="Chromosome"/>
</dbReference>
<keyword evidence="2" id="KW-1185">Reference proteome</keyword>
<dbReference type="RefSeq" id="WP_206292737.1">
    <property type="nucleotide sequence ID" value="NZ_CP063458.1"/>
</dbReference>